<feature type="domain" description="FERM" evidence="1">
    <location>
        <begin position="13"/>
        <end position="122"/>
    </location>
</feature>
<dbReference type="OrthoDB" id="5859304at2759"/>
<protein>
    <submittedName>
        <fullName evidence="2">FERM and PDZ domain-containing protein 4</fullName>
    </submittedName>
</protein>
<dbReference type="InterPro" id="IPR014352">
    <property type="entry name" value="FERM/acyl-CoA-bd_prot_sf"/>
</dbReference>
<sequence length="122" mass="13842">PSPVDGNVPFLPNVLKVFLENGQTKSFKYDSTTTVQDVLNSLFEKLSIKCVNHFCLATEHVKITRKNRLAILDPKDTLTKIAAKPGAHHLRCVLRVTYVPKDAYELLQKDPIAFEYLYLQVV</sequence>
<gene>
    <name evidence="2" type="primary">FRMPD4_0</name>
    <name evidence="2" type="ORF">AVEN_107211_1</name>
</gene>
<dbReference type="PROSITE" id="PS50057">
    <property type="entry name" value="FERM_3"/>
    <property type="match status" value="1"/>
</dbReference>
<dbReference type="Proteomes" id="UP000499080">
    <property type="component" value="Unassembled WGS sequence"/>
</dbReference>
<proteinExistence type="predicted"/>
<name>A0A4Y2X0Q1_ARAVE</name>
<accession>A0A4Y2X0Q1</accession>
<reference evidence="2 3" key="1">
    <citation type="journal article" date="2019" name="Sci. Rep.">
        <title>Orb-weaving spider Araneus ventricosus genome elucidates the spidroin gene catalogue.</title>
        <authorList>
            <person name="Kono N."/>
            <person name="Nakamura H."/>
            <person name="Ohtoshi R."/>
            <person name="Moran D.A.P."/>
            <person name="Shinohara A."/>
            <person name="Yoshida Y."/>
            <person name="Fujiwara M."/>
            <person name="Mori M."/>
            <person name="Tomita M."/>
            <person name="Arakawa K."/>
        </authorList>
    </citation>
    <scope>NUCLEOTIDE SEQUENCE [LARGE SCALE GENOMIC DNA]</scope>
</reference>
<comment type="caution">
    <text evidence="2">The sequence shown here is derived from an EMBL/GenBank/DDBJ whole genome shotgun (WGS) entry which is preliminary data.</text>
</comment>
<organism evidence="2 3">
    <name type="scientific">Araneus ventricosus</name>
    <name type="common">Orbweaver spider</name>
    <name type="synonym">Epeira ventricosa</name>
    <dbReference type="NCBI Taxonomy" id="182803"/>
    <lineage>
        <taxon>Eukaryota</taxon>
        <taxon>Metazoa</taxon>
        <taxon>Ecdysozoa</taxon>
        <taxon>Arthropoda</taxon>
        <taxon>Chelicerata</taxon>
        <taxon>Arachnida</taxon>
        <taxon>Araneae</taxon>
        <taxon>Araneomorphae</taxon>
        <taxon>Entelegynae</taxon>
        <taxon>Araneoidea</taxon>
        <taxon>Araneidae</taxon>
        <taxon>Araneus</taxon>
    </lineage>
</organism>
<dbReference type="PANTHER" id="PTHR46221:SF3">
    <property type="entry name" value="FERM AND PDZ DOMAIN-CONTAINING PROTEIN 4"/>
    <property type="match status" value="1"/>
</dbReference>
<dbReference type="Pfam" id="PF21989">
    <property type="entry name" value="RA_2"/>
    <property type="match status" value="1"/>
</dbReference>
<feature type="non-terminal residue" evidence="2">
    <location>
        <position position="1"/>
    </location>
</feature>
<dbReference type="InterPro" id="IPR029071">
    <property type="entry name" value="Ubiquitin-like_domsf"/>
</dbReference>
<dbReference type="EMBL" id="BGPR01068628">
    <property type="protein sequence ID" value="GBO42504.1"/>
    <property type="molecule type" value="Genomic_DNA"/>
</dbReference>
<dbReference type="AlphaFoldDB" id="A0A4Y2X0Q1"/>
<dbReference type="SUPFAM" id="SSF54236">
    <property type="entry name" value="Ubiquitin-like"/>
    <property type="match status" value="1"/>
</dbReference>
<dbReference type="CDD" id="cd17088">
    <property type="entry name" value="FERM_F1_FRMPD1_like"/>
    <property type="match status" value="1"/>
</dbReference>
<evidence type="ECO:0000313" key="3">
    <source>
        <dbReference type="Proteomes" id="UP000499080"/>
    </source>
</evidence>
<dbReference type="Gene3D" id="3.10.20.90">
    <property type="entry name" value="Phosphatidylinositol 3-kinase Catalytic Subunit, Chain A, domain 1"/>
    <property type="match status" value="1"/>
</dbReference>
<evidence type="ECO:0000259" key="1">
    <source>
        <dbReference type="PROSITE" id="PS50057"/>
    </source>
</evidence>
<evidence type="ECO:0000313" key="2">
    <source>
        <dbReference type="EMBL" id="GBO42504.1"/>
    </source>
</evidence>
<dbReference type="InterPro" id="IPR000299">
    <property type="entry name" value="FERM_domain"/>
</dbReference>
<dbReference type="PANTHER" id="PTHR46221">
    <property type="entry name" value="FERM AND PDZ DOMAIN-CONTAINING PROTEIN FAMILY MEMBER"/>
    <property type="match status" value="1"/>
</dbReference>
<dbReference type="Gene3D" id="1.20.80.10">
    <property type="match status" value="1"/>
</dbReference>
<keyword evidence="3" id="KW-1185">Reference proteome</keyword>